<accession>A0A1M5DNG6</accession>
<dbReference type="CDD" id="cd06581">
    <property type="entry name" value="TM_PBP1_LivM_like"/>
    <property type="match status" value="1"/>
</dbReference>
<feature type="transmembrane region" description="Helical" evidence="6">
    <location>
        <begin position="222"/>
        <end position="244"/>
    </location>
</feature>
<evidence type="ECO:0000256" key="4">
    <source>
        <dbReference type="ARBA" id="ARBA00022989"/>
    </source>
</evidence>
<feature type="transmembrane region" description="Helical" evidence="6">
    <location>
        <begin position="6"/>
        <end position="26"/>
    </location>
</feature>
<dbReference type="InterPro" id="IPR001851">
    <property type="entry name" value="ABC_transp_permease"/>
</dbReference>
<evidence type="ECO:0000256" key="2">
    <source>
        <dbReference type="ARBA" id="ARBA00022475"/>
    </source>
</evidence>
<feature type="transmembrane region" description="Helical" evidence="6">
    <location>
        <begin position="56"/>
        <end position="76"/>
    </location>
</feature>
<dbReference type="Pfam" id="PF02653">
    <property type="entry name" value="BPD_transp_2"/>
    <property type="match status" value="1"/>
</dbReference>
<organism evidence="7 8">
    <name type="scientific">Desulfacinum infernum DSM 9756</name>
    <dbReference type="NCBI Taxonomy" id="1121391"/>
    <lineage>
        <taxon>Bacteria</taxon>
        <taxon>Pseudomonadati</taxon>
        <taxon>Thermodesulfobacteriota</taxon>
        <taxon>Syntrophobacteria</taxon>
        <taxon>Syntrophobacterales</taxon>
        <taxon>Syntrophobacteraceae</taxon>
        <taxon>Desulfacinum</taxon>
    </lineage>
</organism>
<feature type="transmembrane region" description="Helical" evidence="6">
    <location>
        <begin position="88"/>
        <end position="113"/>
    </location>
</feature>
<keyword evidence="5 6" id="KW-0472">Membrane</keyword>
<reference evidence="8" key="1">
    <citation type="submission" date="2016-11" db="EMBL/GenBank/DDBJ databases">
        <authorList>
            <person name="Varghese N."/>
            <person name="Submissions S."/>
        </authorList>
    </citation>
    <scope>NUCLEOTIDE SEQUENCE [LARGE SCALE GENOMIC DNA]</scope>
    <source>
        <strain evidence="8">DSM 9756</strain>
    </source>
</reference>
<keyword evidence="4 6" id="KW-1133">Transmembrane helix</keyword>
<dbReference type="Proteomes" id="UP000184076">
    <property type="component" value="Unassembled WGS sequence"/>
</dbReference>
<feature type="transmembrane region" description="Helical" evidence="6">
    <location>
        <begin position="133"/>
        <end position="152"/>
    </location>
</feature>
<dbReference type="GO" id="GO:0005886">
    <property type="term" value="C:plasma membrane"/>
    <property type="evidence" value="ECO:0007669"/>
    <property type="project" value="UniProtKB-SubCell"/>
</dbReference>
<keyword evidence="8" id="KW-1185">Reference proteome</keyword>
<dbReference type="InterPro" id="IPR043428">
    <property type="entry name" value="LivM-like"/>
</dbReference>
<name>A0A1M5DNG6_9BACT</name>
<evidence type="ECO:0000256" key="6">
    <source>
        <dbReference type="SAM" id="Phobius"/>
    </source>
</evidence>
<gene>
    <name evidence="7" type="ORF">SAMN02745206_02471</name>
</gene>
<evidence type="ECO:0000313" key="7">
    <source>
        <dbReference type="EMBL" id="SHF68424.1"/>
    </source>
</evidence>
<keyword evidence="2" id="KW-1003">Cell membrane</keyword>
<dbReference type="GO" id="GO:0015658">
    <property type="term" value="F:branched-chain amino acid transmembrane transporter activity"/>
    <property type="evidence" value="ECO:0007669"/>
    <property type="project" value="InterPro"/>
</dbReference>
<sequence>MNAYVVTVATLVAIQSIVACGLNVVVGYAGQISLGHAAFFGIGAYASALLTTKAGLTFWTALPLVIAITGLVGLLLGIPSLRVRDDFLAITTIGINFIVEAVFLYVPFFGGALGIGGIPRVTFFHVKMKGLPYLYLCLAFLALVLLVCRWFTRSWAGLACFALREDETAAASMGISPVRFKLLAFVLGTAMAGLGGALYAHFMRFISAGDFSFPVSVMLLSMVVLGGMGTLWGPTLGAVILVSLPELFRPLLEIRFLIYTLLLLLMIRFQPGGLLGEASLVRRVFSRLMPGKEAPR</sequence>
<evidence type="ECO:0000256" key="1">
    <source>
        <dbReference type="ARBA" id="ARBA00004651"/>
    </source>
</evidence>
<protein>
    <submittedName>
        <fullName evidence="7">Amino acid/amide ABC transporter membrane protein 2, HAAT family (TC 3.A.1.4.-)</fullName>
    </submittedName>
</protein>
<evidence type="ECO:0000256" key="3">
    <source>
        <dbReference type="ARBA" id="ARBA00022692"/>
    </source>
</evidence>
<feature type="transmembrane region" description="Helical" evidence="6">
    <location>
        <begin position="182"/>
        <end position="202"/>
    </location>
</feature>
<comment type="subcellular location">
    <subcellularLocation>
        <location evidence="1">Cell membrane</location>
        <topology evidence="1">Multi-pass membrane protein</topology>
    </subcellularLocation>
</comment>
<evidence type="ECO:0000256" key="5">
    <source>
        <dbReference type="ARBA" id="ARBA00023136"/>
    </source>
</evidence>
<dbReference type="RefSeq" id="WP_073039916.1">
    <property type="nucleotide sequence ID" value="NZ_FQVB01000024.1"/>
</dbReference>
<dbReference type="EMBL" id="FQVB01000024">
    <property type="protein sequence ID" value="SHF68424.1"/>
    <property type="molecule type" value="Genomic_DNA"/>
</dbReference>
<feature type="transmembrane region" description="Helical" evidence="6">
    <location>
        <begin position="256"/>
        <end position="276"/>
    </location>
</feature>
<dbReference type="OrthoDB" id="9780757at2"/>
<dbReference type="PANTHER" id="PTHR30482:SF10">
    <property type="entry name" value="HIGH-AFFINITY BRANCHED-CHAIN AMINO ACID TRANSPORT PROTEIN BRAE"/>
    <property type="match status" value="1"/>
</dbReference>
<evidence type="ECO:0000313" key="8">
    <source>
        <dbReference type="Proteomes" id="UP000184076"/>
    </source>
</evidence>
<dbReference type="STRING" id="1121391.SAMN02745206_02471"/>
<dbReference type="PANTHER" id="PTHR30482">
    <property type="entry name" value="HIGH-AFFINITY BRANCHED-CHAIN AMINO ACID TRANSPORT SYSTEM PERMEASE"/>
    <property type="match status" value="1"/>
</dbReference>
<keyword evidence="3 6" id="KW-0812">Transmembrane</keyword>
<feature type="transmembrane region" description="Helical" evidence="6">
    <location>
        <begin position="33"/>
        <end position="50"/>
    </location>
</feature>
<proteinExistence type="predicted"/>
<dbReference type="AlphaFoldDB" id="A0A1M5DNG6"/>